<keyword evidence="3" id="KW-1185">Reference proteome</keyword>
<name>A0AAW2FWC4_9HYME</name>
<gene>
    <name evidence="2" type="ORF">PUN28_008141</name>
</gene>
<feature type="transmembrane region" description="Helical" evidence="1">
    <location>
        <begin position="12"/>
        <end position="29"/>
    </location>
</feature>
<evidence type="ECO:0008006" key="4">
    <source>
        <dbReference type="Google" id="ProtNLM"/>
    </source>
</evidence>
<feature type="transmembrane region" description="Helical" evidence="1">
    <location>
        <begin position="68"/>
        <end position="86"/>
    </location>
</feature>
<evidence type="ECO:0000313" key="2">
    <source>
        <dbReference type="EMBL" id="KAL0120279.1"/>
    </source>
</evidence>
<evidence type="ECO:0000256" key="1">
    <source>
        <dbReference type="SAM" id="Phobius"/>
    </source>
</evidence>
<reference evidence="2 3" key="1">
    <citation type="submission" date="2023-03" db="EMBL/GenBank/DDBJ databases">
        <title>High recombination rates correlate with genetic variation in Cardiocondyla obscurior ants.</title>
        <authorList>
            <person name="Errbii M."/>
        </authorList>
    </citation>
    <scope>NUCLEOTIDE SEQUENCE [LARGE SCALE GENOMIC DNA]</scope>
    <source>
        <strain evidence="2">Alpha-2009</strain>
        <tissue evidence="2">Whole body</tissue>
    </source>
</reference>
<dbReference type="Proteomes" id="UP001430953">
    <property type="component" value="Unassembled WGS sequence"/>
</dbReference>
<evidence type="ECO:0000313" key="3">
    <source>
        <dbReference type="Proteomes" id="UP001430953"/>
    </source>
</evidence>
<organism evidence="2 3">
    <name type="scientific">Cardiocondyla obscurior</name>
    <dbReference type="NCBI Taxonomy" id="286306"/>
    <lineage>
        <taxon>Eukaryota</taxon>
        <taxon>Metazoa</taxon>
        <taxon>Ecdysozoa</taxon>
        <taxon>Arthropoda</taxon>
        <taxon>Hexapoda</taxon>
        <taxon>Insecta</taxon>
        <taxon>Pterygota</taxon>
        <taxon>Neoptera</taxon>
        <taxon>Endopterygota</taxon>
        <taxon>Hymenoptera</taxon>
        <taxon>Apocrita</taxon>
        <taxon>Aculeata</taxon>
        <taxon>Formicoidea</taxon>
        <taxon>Formicidae</taxon>
        <taxon>Myrmicinae</taxon>
        <taxon>Cardiocondyla</taxon>
    </lineage>
</organism>
<dbReference type="AlphaFoldDB" id="A0AAW2FWC4"/>
<protein>
    <recommendedName>
        <fullName evidence="4">Secreted protein</fullName>
    </recommendedName>
</protein>
<proteinExistence type="predicted"/>
<keyword evidence="1" id="KW-1133">Transmembrane helix</keyword>
<dbReference type="EMBL" id="JADYXP020000007">
    <property type="protein sequence ID" value="KAL0120279.1"/>
    <property type="molecule type" value="Genomic_DNA"/>
</dbReference>
<keyword evidence="1" id="KW-0472">Membrane</keyword>
<keyword evidence="1" id="KW-0812">Transmembrane</keyword>
<sequence length="104" mass="12466">MHVFAYINAHKYARVHSVCFFFFFFFFYLNNCSSPFFFCTSLDIIRVRISVTLKFFGNRKNSPKDEKFSLSLSLSLFLFVFLSLHFNQNEDVPTRRHVQRIDSK</sequence>
<comment type="caution">
    <text evidence="2">The sequence shown here is derived from an EMBL/GenBank/DDBJ whole genome shotgun (WGS) entry which is preliminary data.</text>
</comment>
<accession>A0AAW2FWC4</accession>